<dbReference type="AlphaFoldDB" id="A0A6M1SEQ8"/>
<reference evidence="2 3" key="1">
    <citation type="submission" date="2020-02" db="EMBL/GenBank/DDBJ databases">
        <title>Genome sequence of the type strain CCBAU10050 of Rhizobium daejeonense.</title>
        <authorList>
            <person name="Gao J."/>
            <person name="Sun J."/>
        </authorList>
    </citation>
    <scope>NUCLEOTIDE SEQUENCE [LARGE SCALE GENOMIC DNA]</scope>
    <source>
        <strain evidence="2 3">CCBAU10050</strain>
    </source>
</reference>
<sequence length="56" mass="6197">MLAAAQTCKQVASCEEAVELWCNGYRRADADKDGIPCENICYTLEQVEEIRNAIGC</sequence>
<gene>
    <name evidence="2" type="ORF">G6N76_16215</name>
</gene>
<dbReference type="InterPro" id="IPR008613">
    <property type="entry name" value="Excalibur_Ca-bd_domain"/>
</dbReference>
<dbReference type="Proteomes" id="UP000477849">
    <property type="component" value="Unassembled WGS sequence"/>
</dbReference>
<dbReference type="EMBL" id="JAAKZH010000005">
    <property type="protein sequence ID" value="NGO65216.1"/>
    <property type="molecule type" value="Genomic_DNA"/>
</dbReference>
<name>A0A6M1SEQ8_9HYPH</name>
<dbReference type="Pfam" id="PF05901">
    <property type="entry name" value="Excalibur"/>
    <property type="match status" value="1"/>
</dbReference>
<accession>A0A6M1SEQ8</accession>
<feature type="domain" description="Excalibur calcium-binding" evidence="1">
    <location>
        <begin position="6"/>
        <end position="38"/>
    </location>
</feature>
<keyword evidence="3" id="KW-1185">Reference proteome</keyword>
<protein>
    <submittedName>
        <fullName evidence="2">Excalibur calcium-binding domain-containing protein</fullName>
    </submittedName>
</protein>
<organism evidence="2 3">
    <name type="scientific">Rhizobium daejeonense</name>
    <dbReference type="NCBI Taxonomy" id="240521"/>
    <lineage>
        <taxon>Bacteria</taxon>
        <taxon>Pseudomonadati</taxon>
        <taxon>Pseudomonadota</taxon>
        <taxon>Alphaproteobacteria</taxon>
        <taxon>Hyphomicrobiales</taxon>
        <taxon>Rhizobiaceae</taxon>
        <taxon>Rhizobium/Agrobacterium group</taxon>
        <taxon>Rhizobium</taxon>
    </lineage>
</organism>
<evidence type="ECO:0000313" key="2">
    <source>
        <dbReference type="EMBL" id="NGO65216.1"/>
    </source>
</evidence>
<comment type="caution">
    <text evidence="2">The sequence shown here is derived from an EMBL/GenBank/DDBJ whole genome shotgun (WGS) entry which is preliminary data.</text>
</comment>
<evidence type="ECO:0000313" key="3">
    <source>
        <dbReference type="Proteomes" id="UP000477849"/>
    </source>
</evidence>
<evidence type="ECO:0000259" key="1">
    <source>
        <dbReference type="Pfam" id="PF05901"/>
    </source>
</evidence>
<proteinExistence type="predicted"/>